<dbReference type="GO" id="GO:0008190">
    <property type="term" value="F:eukaryotic initiation factor 4E binding"/>
    <property type="evidence" value="ECO:0007669"/>
    <property type="project" value="InterPro"/>
</dbReference>
<evidence type="ECO:0000256" key="3">
    <source>
        <dbReference type="ARBA" id="ARBA00020270"/>
    </source>
</evidence>
<comment type="function">
    <text evidence="10">Acts as an inhibitor of cap-dependent translation. Competes with eIF4G1 and EAP1 for binding to eIF4E and interferes with the formation of the eIF4F complex, inhibiting translation and stabilizing mRNA.</text>
</comment>
<feature type="compositionally biased region" description="Basic residues" evidence="11">
    <location>
        <begin position="54"/>
        <end position="63"/>
    </location>
</feature>
<dbReference type="OrthoDB" id="3995390at2759"/>
<evidence type="ECO:0000256" key="4">
    <source>
        <dbReference type="ARBA" id="ARBA00022490"/>
    </source>
</evidence>
<keyword evidence="4 10" id="KW-0963">Cytoplasm</keyword>
<evidence type="ECO:0000313" key="13">
    <source>
        <dbReference type="Proteomes" id="UP000774326"/>
    </source>
</evidence>
<evidence type="ECO:0000256" key="10">
    <source>
        <dbReference type="RuleBase" id="RU363005"/>
    </source>
</evidence>
<evidence type="ECO:0000256" key="11">
    <source>
        <dbReference type="SAM" id="MobiDB-lite"/>
    </source>
</evidence>
<proteinExistence type="inferred from homology"/>
<feature type="compositionally biased region" description="Basic and acidic residues" evidence="11">
    <location>
        <begin position="33"/>
        <end position="43"/>
    </location>
</feature>
<dbReference type="GO" id="GO:0017148">
    <property type="term" value="P:negative regulation of translation"/>
    <property type="evidence" value="ECO:0007669"/>
    <property type="project" value="UniProtKB-UniRule"/>
</dbReference>
<evidence type="ECO:0000256" key="8">
    <source>
        <dbReference type="ARBA" id="ARBA00022917"/>
    </source>
</evidence>
<gene>
    <name evidence="12" type="ORF">WICPIJ_000006</name>
</gene>
<evidence type="ECO:0000256" key="7">
    <source>
        <dbReference type="ARBA" id="ARBA00022845"/>
    </source>
</evidence>
<evidence type="ECO:0000256" key="6">
    <source>
        <dbReference type="ARBA" id="ARBA00022553"/>
    </source>
</evidence>
<comment type="caution">
    <text evidence="12">The sequence shown here is derived from an EMBL/GenBank/DDBJ whole genome shotgun (WGS) entry which is preliminary data.</text>
</comment>
<comment type="similarity">
    <text evidence="2 10">Belongs to the CAF20 family.</text>
</comment>
<feature type="region of interest" description="Disordered" evidence="11">
    <location>
        <begin position="33"/>
        <end position="152"/>
    </location>
</feature>
<dbReference type="Proteomes" id="UP000774326">
    <property type="component" value="Unassembled WGS sequence"/>
</dbReference>
<reference evidence="12" key="1">
    <citation type="journal article" date="2021" name="Open Biol.">
        <title>Shared evolutionary footprints suggest mitochondrial oxidative damage underlies multiple complex I losses in fungi.</title>
        <authorList>
            <person name="Schikora-Tamarit M.A."/>
            <person name="Marcet-Houben M."/>
            <person name="Nosek J."/>
            <person name="Gabaldon T."/>
        </authorList>
    </citation>
    <scope>NUCLEOTIDE SEQUENCE</scope>
    <source>
        <strain evidence="12">CBS2887</strain>
    </source>
</reference>
<keyword evidence="13" id="KW-1185">Reference proteome</keyword>
<organism evidence="12 13">
    <name type="scientific">Wickerhamomyces pijperi</name>
    <name type="common">Yeast</name>
    <name type="synonym">Pichia pijperi</name>
    <dbReference type="NCBI Taxonomy" id="599730"/>
    <lineage>
        <taxon>Eukaryota</taxon>
        <taxon>Fungi</taxon>
        <taxon>Dikarya</taxon>
        <taxon>Ascomycota</taxon>
        <taxon>Saccharomycotina</taxon>
        <taxon>Saccharomycetes</taxon>
        <taxon>Phaffomycetales</taxon>
        <taxon>Wickerhamomycetaceae</taxon>
        <taxon>Wickerhamomyces</taxon>
    </lineage>
</organism>
<keyword evidence="8 10" id="KW-0648">Protein biosynthesis</keyword>
<protein>
    <recommendedName>
        <fullName evidence="3 10">Cap-associated protein CAF20</fullName>
    </recommendedName>
</protein>
<dbReference type="Pfam" id="PF17052">
    <property type="entry name" value="CAF20"/>
    <property type="match status" value="1"/>
</dbReference>
<keyword evidence="7 10" id="KW-0810">Translation regulation</keyword>
<dbReference type="InterPro" id="IPR031456">
    <property type="entry name" value="Caf20"/>
</dbReference>
<dbReference type="GO" id="GO:0003743">
    <property type="term" value="F:translation initiation factor activity"/>
    <property type="evidence" value="ECO:0007669"/>
    <property type="project" value="UniProtKB-KW"/>
</dbReference>
<dbReference type="GO" id="GO:0005737">
    <property type="term" value="C:cytoplasm"/>
    <property type="evidence" value="ECO:0007669"/>
    <property type="project" value="UniProtKB-SubCell"/>
</dbReference>
<dbReference type="AlphaFoldDB" id="A0A9P8QHU5"/>
<reference evidence="12" key="2">
    <citation type="submission" date="2021-01" db="EMBL/GenBank/DDBJ databases">
        <authorList>
            <person name="Schikora-Tamarit M.A."/>
        </authorList>
    </citation>
    <scope>NUCLEOTIDE SEQUENCE</scope>
    <source>
        <strain evidence="12">CBS2887</strain>
    </source>
</reference>
<keyword evidence="5 10" id="KW-0396">Initiation factor</keyword>
<keyword evidence="6" id="KW-0597">Phosphoprotein</keyword>
<evidence type="ECO:0000256" key="1">
    <source>
        <dbReference type="ARBA" id="ARBA00004496"/>
    </source>
</evidence>
<keyword evidence="9 10" id="KW-0652">Protein synthesis inhibitor</keyword>
<evidence type="ECO:0000256" key="5">
    <source>
        <dbReference type="ARBA" id="ARBA00022540"/>
    </source>
</evidence>
<sequence length="152" mass="16985">MSRYTETELIALRDTAYVPTTFDFAAFAQQIQEQKELSEEQGRRGSHLGGSRPKFQKKPKQKHIPQADEDGWFTNTPVKKDLEEGEEGASTFATASAPKKVVPTYARPNNKNIGSSRPADPRDVSAAQPKTKFNAFSAFNDSEDEDEDEDDE</sequence>
<evidence type="ECO:0000256" key="9">
    <source>
        <dbReference type="ARBA" id="ARBA00023193"/>
    </source>
</evidence>
<evidence type="ECO:0000313" key="12">
    <source>
        <dbReference type="EMBL" id="KAH3689007.1"/>
    </source>
</evidence>
<accession>A0A9P8QHU5</accession>
<evidence type="ECO:0000256" key="2">
    <source>
        <dbReference type="ARBA" id="ARBA00006057"/>
    </source>
</evidence>
<comment type="subcellular location">
    <subcellularLocation>
        <location evidence="1 10">Cytoplasm</location>
    </subcellularLocation>
</comment>
<name>A0A9P8QHU5_WICPI</name>
<feature type="compositionally biased region" description="Acidic residues" evidence="11">
    <location>
        <begin position="141"/>
        <end position="152"/>
    </location>
</feature>
<dbReference type="EMBL" id="JAEUBG010000004">
    <property type="protein sequence ID" value="KAH3689007.1"/>
    <property type="molecule type" value="Genomic_DNA"/>
</dbReference>